<dbReference type="AlphaFoldDB" id="A0A1X7UZ06"/>
<dbReference type="EnsemblMetazoa" id="Aqu2.1.33205_001">
    <property type="protein sequence ID" value="Aqu2.1.33205_001"/>
    <property type="gene ID" value="Aqu2.1.33205"/>
</dbReference>
<organism evidence="1">
    <name type="scientific">Amphimedon queenslandica</name>
    <name type="common">Sponge</name>
    <dbReference type="NCBI Taxonomy" id="400682"/>
    <lineage>
        <taxon>Eukaryota</taxon>
        <taxon>Metazoa</taxon>
        <taxon>Porifera</taxon>
        <taxon>Demospongiae</taxon>
        <taxon>Heteroscleromorpha</taxon>
        <taxon>Haplosclerida</taxon>
        <taxon>Niphatidae</taxon>
        <taxon>Amphimedon</taxon>
    </lineage>
</organism>
<proteinExistence type="predicted"/>
<dbReference type="OrthoDB" id="5979814at2759"/>
<name>A0A1X7UZ06_AMPQE</name>
<evidence type="ECO:0000313" key="1">
    <source>
        <dbReference type="EnsemblMetazoa" id="Aqu2.1.33205_001"/>
    </source>
</evidence>
<sequence>MEQFSVNEEQNLEIGTLVDTILSSAGGRQKLEEICAEANCVQGRLGTQLKEICNNDCTDWKQFQADQEKNSSGLWANKWSPVTICIALAIYSRSPAAYHSLKSLNILNLPCDRTLKGYMYKHSSSPGISEDSLLDSAQKHESFKKEEAQKECPIPVGEGVLIWDEVKFSPKSFGTVAMALFLGFLYHLMTS</sequence>
<dbReference type="InParanoid" id="A0A1X7UZ06"/>
<reference evidence="1" key="1">
    <citation type="submission" date="2017-05" db="UniProtKB">
        <authorList>
            <consortium name="EnsemblMetazoa"/>
        </authorList>
    </citation>
    <scope>IDENTIFICATION</scope>
</reference>
<protein>
    <submittedName>
        <fullName evidence="1">Uncharacterized protein</fullName>
    </submittedName>
</protein>
<accession>A0A1X7UZ06</accession>